<feature type="region of interest" description="Disordered" evidence="2">
    <location>
        <begin position="108"/>
        <end position="128"/>
    </location>
</feature>
<dbReference type="GO" id="GO:0030915">
    <property type="term" value="C:Smc5-Smc6 complex"/>
    <property type="evidence" value="ECO:0007669"/>
    <property type="project" value="TreeGrafter"/>
</dbReference>
<evidence type="ECO:0000256" key="1">
    <source>
        <dbReference type="ARBA" id="ARBA00023054"/>
    </source>
</evidence>
<dbReference type="GO" id="GO:0005634">
    <property type="term" value="C:nucleus"/>
    <property type="evidence" value="ECO:0007669"/>
    <property type="project" value="TreeGrafter"/>
</dbReference>
<reference evidence="3" key="1">
    <citation type="submission" date="2017-05" db="UniProtKB">
        <authorList>
            <consortium name="EnsemblMetazoa"/>
        </authorList>
    </citation>
    <scope>IDENTIFICATION</scope>
</reference>
<dbReference type="InParanoid" id="A0A1X7TUT2"/>
<dbReference type="PANTHER" id="PTHR45916:SF1">
    <property type="entry name" value="STRUCTURAL MAINTENANCE OF CHROMOSOMES PROTEIN 5"/>
    <property type="match status" value="1"/>
</dbReference>
<accession>A0A1X7TUT2</accession>
<dbReference type="GO" id="GO:0000724">
    <property type="term" value="P:double-strand break repair via homologous recombination"/>
    <property type="evidence" value="ECO:0007669"/>
    <property type="project" value="TreeGrafter"/>
</dbReference>
<keyword evidence="1" id="KW-0175">Coiled coil</keyword>
<name>A0A1X7TUT2_AMPQE</name>
<evidence type="ECO:0000256" key="2">
    <source>
        <dbReference type="SAM" id="MobiDB-lite"/>
    </source>
</evidence>
<dbReference type="PANTHER" id="PTHR45916">
    <property type="entry name" value="STRUCTURAL MAINTENANCE OF CHROMOSOMES PROTEIN 5"/>
    <property type="match status" value="1"/>
</dbReference>
<organism evidence="3">
    <name type="scientific">Amphimedon queenslandica</name>
    <name type="common">Sponge</name>
    <dbReference type="NCBI Taxonomy" id="400682"/>
    <lineage>
        <taxon>Eukaryota</taxon>
        <taxon>Metazoa</taxon>
        <taxon>Porifera</taxon>
        <taxon>Demospongiae</taxon>
        <taxon>Heteroscleromorpha</taxon>
        <taxon>Haplosclerida</taxon>
        <taxon>Niphatidae</taxon>
        <taxon>Amphimedon</taxon>
    </lineage>
</organism>
<dbReference type="GO" id="GO:0003697">
    <property type="term" value="F:single-stranded DNA binding"/>
    <property type="evidence" value="ECO:0007669"/>
    <property type="project" value="TreeGrafter"/>
</dbReference>
<evidence type="ECO:0000313" key="3">
    <source>
        <dbReference type="EnsemblMetazoa" id="Aqu2.1.18793_001"/>
    </source>
</evidence>
<protein>
    <submittedName>
        <fullName evidence="3">Uncharacterized protein</fullName>
    </submittedName>
</protein>
<proteinExistence type="predicted"/>
<dbReference type="AlphaFoldDB" id="A0A1X7TUT2"/>
<dbReference type="STRING" id="400682.A0A1X7TUT2"/>
<sequence length="328" mass="37199">FIKEEHSEAKRGPNIYFRIASPDGYIELKFDAPQEKPFTGWTIEPHMKPAKLYQEDIYNFGKEDYSLPPSCMVSVYGAPDAVPTLHYSVPIEGVAKPVTLYIHRSRRTTHPTADAASSRGSNGTIPAKRRREGDFNIKAAKQKIKRVMNENHADFAELLESSLKEIANKLFEAKIITKQVQRSPTYDTIASSFLAIMNLLDSKSDLEKHCVKYLEALSSVGGPIEFAANLLREKWTTALEGALEFEQFVKRVRDSMNLRVNMVIAPSNPLSNYKCKVPMERLRQFGFQYMLMDLVEAPPPVLSYYCAHQHLHDIPVSLNKFTAQKLNS</sequence>
<dbReference type="EnsemblMetazoa" id="Aqu2.1.18793_001">
    <property type="protein sequence ID" value="Aqu2.1.18793_001"/>
    <property type="gene ID" value="Aqu2.1.18793"/>
</dbReference>